<dbReference type="GO" id="GO:0008237">
    <property type="term" value="F:metallopeptidase activity"/>
    <property type="evidence" value="ECO:0007669"/>
    <property type="project" value="InterPro"/>
</dbReference>
<name>A0A4R2TIT8_9FIRM</name>
<dbReference type="GO" id="GO:0008270">
    <property type="term" value="F:zinc ion binding"/>
    <property type="evidence" value="ECO:0007669"/>
    <property type="project" value="InterPro"/>
</dbReference>
<dbReference type="Gene3D" id="1.10.390.10">
    <property type="entry name" value="Neutral Protease Domain 2"/>
    <property type="match status" value="1"/>
</dbReference>
<evidence type="ECO:0000313" key="5">
    <source>
        <dbReference type="EMBL" id="TCQ02267.1"/>
    </source>
</evidence>
<evidence type="ECO:0000313" key="6">
    <source>
        <dbReference type="Proteomes" id="UP000295504"/>
    </source>
</evidence>
<dbReference type="PANTHER" id="PTHR45726">
    <property type="entry name" value="LEUKOTRIENE A-4 HYDROLASE"/>
    <property type="match status" value="1"/>
</dbReference>
<keyword evidence="2" id="KW-0862">Zinc</keyword>
<dbReference type="AlphaFoldDB" id="A0A4R2TIT8"/>
<feature type="binding site" evidence="2">
    <location>
        <position position="352"/>
    </location>
    <ligand>
        <name>Zn(2+)</name>
        <dbReference type="ChEBI" id="CHEBI:29105"/>
        <note>catalytic</note>
    </ligand>
</feature>
<keyword evidence="3" id="KW-0812">Transmembrane</keyword>
<dbReference type="InterPro" id="IPR014782">
    <property type="entry name" value="Peptidase_M1_dom"/>
</dbReference>
<feature type="active site" description="Proton acceptor" evidence="1">
    <location>
        <position position="349"/>
    </location>
</feature>
<dbReference type="InterPro" id="IPR034015">
    <property type="entry name" value="M1_LTA4H"/>
</dbReference>
<keyword evidence="2" id="KW-0479">Metal-binding</keyword>
<evidence type="ECO:0000256" key="1">
    <source>
        <dbReference type="PIRSR" id="PIRSR634015-1"/>
    </source>
</evidence>
<keyword evidence="3" id="KW-1133">Transmembrane helix</keyword>
<keyword evidence="3" id="KW-0472">Membrane</keyword>
<keyword evidence="6" id="KW-1185">Reference proteome</keyword>
<evidence type="ECO:0000259" key="4">
    <source>
        <dbReference type="Pfam" id="PF01433"/>
    </source>
</evidence>
<dbReference type="Pfam" id="PF01433">
    <property type="entry name" value="Peptidase_M1"/>
    <property type="match status" value="1"/>
</dbReference>
<comment type="caution">
    <text evidence="5">The sequence shown here is derived from an EMBL/GenBank/DDBJ whole genome shotgun (WGS) entry which is preliminary data.</text>
</comment>
<evidence type="ECO:0000256" key="2">
    <source>
        <dbReference type="PIRSR" id="PIRSR634015-3"/>
    </source>
</evidence>
<comment type="cofactor">
    <cofactor evidence="2">
        <name>Zn(2+)</name>
        <dbReference type="ChEBI" id="CHEBI:29105"/>
    </cofactor>
    <text evidence="2">Binds 1 zinc ion per subunit.</text>
</comment>
<dbReference type="RefSeq" id="WP_243098224.1">
    <property type="nucleotide sequence ID" value="NZ_CP058648.1"/>
</dbReference>
<dbReference type="Proteomes" id="UP000295504">
    <property type="component" value="Unassembled WGS sequence"/>
</dbReference>
<feature type="domain" description="Peptidase M1 membrane alanine aminopeptidase" evidence="4">
    <location>
        <begin position="297"/>
        <end position="494"/>
    </location>
</feature>
<sequence length="500" mass="58476">MIKRKLRLLAIVMVVMTITIGIQYGWDLHVAQQVIKYDKEIVLDKPDYKINVEFIEETMSLNATQKVTYTNNSTDTLNNIYFHLYPNAFRTEDKAPFEKSEMDRAYPKGFDPGYIKINEVKESKKEAEYKLIGDELTLLRVSLASPLKPKGKVEIYIDFNVKLPYSMGRMGYGENTVNIANWFPIVSVYDNSGWNLDPYYPIGDPFYSDASEFDVTAIFPKEYILATTGNVIRKHERSKKNTYQVKADNVRNFVMIISKDFDVKVGNADNIEVKSFSIDGIKGDLALQYGLDSIVIFNELFGKYPYQQISIVATDFFIGGMEYPNLVMIGKHLYEREEDFPLEYVVAHEIAHQWWYGIVGNNEAKEPWLDEALTEYSTLLYFEQKYGAHIKEQVYEKIIKNQYENYKDLYKDTHVDILRGLEDFKSSYEYSSIVYSRGAMFIDELRQTMGEENFKKGLKEYYNSFRFKNTTTADFYKTFQKESDVDLSQLFKQWLNYTHE</sequence>
<organism evidence="5 6">
    <name type="scientific">Serpentinicella alkaliphila</name>
    <dbReference type="NCBI Taxonomy" id="1734049"/>
    <lineage>
        <taxon>Bacteria</taxon>
        <taxon>Bacillati</taxon>
        <taxon>Bacillota</taxon>
        <taxon>Clostridia</taxon>
        <taxon>Peptostreptococcales</taxon>
        <taxon>Natronincolaceae</taxon>
        <taxon>Serpentinicella</taxon>
    </lineage>
</organism>
<feature type="active site" description="Proton donor" evidence="1">
    <location>
        <position position="435"/>
    </location>
</feature>
<gene>
    <name evidence="5" type="ORF">EDD79_101742</name>
</gene>
<proteinExistence type="predicted"/>
<reference evidence="5 6" key="1">
    <citation type="submission" date="2019-03" db="EMBL/GenBank/DDBJ databases">
        <title>Genomic Encyclopedia of Type Strains, Phase IV (KMG-IV): sequencing the most valuable type-strain genomes for metagenomic binning, comparative biology and taxonomic classification.</title>
        <authorList>
            <person name="Goeker M."/>
        </authorList>
    </citation>
    <scope>NUCLEOTIDE SEQUENCE [LARGE SCALE GENOMIC DNA]</scope>
    <source>
        <strain evidence="5 6">DSM 100013</strain>
    </source>
</reference>
<dbReference type="CDD" id="cd09604">
    <property type="entry name" value="M1_APN_like"/>
    <property type="match status" value="1"/>
</dbReference>
<dbReference type="EMBL" id="SLYC01000017">
    <property type="protein sequence ID" value="TCQ02267.1"/>
    <property type="molecule type" value="Genomic_DNA"/>
</dbReference>
<dbReference type="SUPFAM" id="SSF55486">
    <property type="entry name" value="Metalloproteases ('zincins'), catalytic domain"/>
    <property type="match status" value="1"/>
</dbReference>
<dbReference type="PANTHER" id="PTHR45726:SF3">
    <property type="entry name" value="LEUKOTRIENE A-4 HYDROLASE"/>
    <property type="match status" value="1"/>
</dbReference>
<dbReference type="InterPro" id="IPR027268">
    <property type="entry name" value="Peptidase_M4/M1_CTD_sf"/>
</dbReference>
<accession>A0A4R2TIT8</accession>
<feature type="binding site" evidence="2">
    <location>
        <position position="348"/>
    </location>
    <ligand>
        <name>Zn(2+)</name>
        <dbReference type="ChEBI" id="CHEBI:29105"/>
        <note>catalytic</note>
    </ligand>
</feature>
<protein>
    <submittedName>
        <fullName evidence="5">Peptidase M1-like protein</fullName>
    </submittedName>
</protein>
<feature type="binding site" evidence="2">
    <location>
        <position position="371"/>
    </location>
    <ligand>
        <name>Zn(2+)</name>
        <dbReference type="ChEBI" id="CHEBI:29105"/>
        <note>catalytic</note>
    </ligand>
</feature>
<evidence type="ECO:0000256" key="3">
    <source>
        <dbReference type="SAM" id="Phobius"/>
    </source>
</evidence>
<feature type="transmembrane region" description="Helical" evidence="3">
    <location>
        <begin position="7"/>
        <end position="26"/>
    </location>
</feature>